<evidence type="ECO:0000313" key="5">
    <source>
        <dbReference type="Proteomes" id="UP000751190"/>
    </source>
</evidence>
<dbReference type="GO" id="GO:0005737">
    <property type="term" value="C:cytoplasm"/>
    <property type="evidence" value="ECO:0007669"/>
    <property type="project" value="GOC"/>
</dbReference>
<dbReference type="GO" id="GO:0006888">
    <property type="term" value="P:endoplasmic reticulum to Golgi vesicle-mediated transport"/>
    <property type="evidence" value="ECO:0007669"/>
    <property type="project" value="TreeGrafter"/>
</dbReference>
<evidence type="ECO:0000259" key="3">
    <source>
        <dbReference type="Pfam" id="PF20666"/>
    </source>
</evidence>
<dbReference type="Pfam" id="PF20666">
    <property type="entry name" value="ZW10_C"/>
    <property type="match status" value="1"/>
</dbReference>
<feature type="compositionally biased region" description="Basic and acidic residues" evidence="2">
    <location>
        <begin position="612"/>
        <end position="622"/>
    </location>
</feature>
<dbReference type="PANTHER" id="PTHR12205:SF0">
    <property type="entry name" value="CENTROMERE_KINETOCHORE PROTEIN ZW10 HOMOLOG"/>
    <property type="match status" value="1"/>
</dbReference>
<feature type="region of interest" description="Disordered" evidence="2">
    <location>
        <begin position="563"/>
        <end position="631"/>
    </location>
</feature>
<feature type="domain" description="Centromere/kinetochore protein zw10 C-terminal" evidence="3">
    <location>
        <begin position="646"/>
        <end position="769"/>
    </location>
</feature>
<organism evidence="4 5">
    <name type="scientific">Diacronema lutheri</name>
    <name type="common">Unicellular marine alga</name>
    <name type="synonym">Monochrysis lutheri</name>
    <dbReference type="NCBI Taxonomy" id="2081491"/>
    <lineage>
        <taxon>Eukaryota</taxon>
        <taxon>Haptista</taxon>
        <taxon>Haptophyta</taxon>
        <taxon>Pavlovophyceae</taxon>
        <taxon>Pavlovales</taxon>
        <taxon>Pavlovaceae</taxon>
        <taxon>Diacronema</taxon>
    </lineage>
</organism>
<dbReference type="Proteomes" id="UP000751190">
    <property type="component" value="Unassembled WGS sequence"/>
</dbReference>
<dbReference type="OrthoDB" id="534815at2759"/>
<gene>
    <name evidence="4" type="ORF">KFE25_005450</name>
</gene>
<dbReference type="EMBL" id="JAGTXO010000009">
    <property type="protein sequence ID" value="KAG8465880.1"/>
    <property type="molecule type" value="Genomic_DNA"/>
</dbReference>
<keyword evidence="1" id="KW-0175">Coiled coil</keyword>
<dbReference type="PANTHER" id="PTHR12205">
    <property type="entry name" value="CENTROMERE/KINETOCHORE PROTEIN ZW10"/>
    <property type="match status" value="1"/>
</dbReference>
<feature type="compositionally biased region" description="Gly residues" evidence="2">
    <location>
        <begin position="573"/>
        <end position="584"/>
    </location>
</feature>
<evidence type="ECO:0000256" key="1">
    <source>
        <dbReference type="SAM" id="Coils"/>
    </source>
</evidence>
<dbReference type="AlphaFoldDB" id="A0A8J5XUX8"/>
<evidence type="ECO:0000313" key="4">
    <source>
        <dbReference type="EMBL" id="KAG8465880.1"/>
    </source>
</evidence>
<protein>
    <recommendedName>
        <fullName evidence="3">Centromere/kinetochore protein zw10 C-terminal domain-containing protein</fullName>
    </recommendedName>
</protein>
<sequence length="986" mass="100216">MAASVEADPIVDACFEENLDPNTFHADADALRATVDRLDARIDELKSQVFDAVRVHKKEFVAAYARAARLRVQVRELADELRAVAREAEGERDGLEAEQTASETRAAALRAEIDASRRLLDVLGAVAQTSDGIGTLDDALAEGRYVEGARALVEMEACIRTLRERAAADIAAAVATLEAARSPASPTAPVGNDAAAVAEPRVLRELGAQLASRRAALEATLDELLADAIDLADDALVVRAIVSAGASRSLDAVSLTEVLDAMAAAHCLDRPLAALGAQLAATLDAIAAGELRARAAPAPSALDGGRADAVTVLLEVRPVSPALGAADSSAARDRGEHQPAAAGESVDCVLADARSRIEGLLAVLRAVGGVDDGIRREARRGARADVCAGEPLRPMRALCATHLWPAVLRGAESLAVDAAVRAASASVHAARGGEADGGASARVRLPPTASPIVELRELLMRLDAAAAEVGIVAPSADERRAAVAAVRATLNGGEPTAEHATRTAAVAIGGPDPSLAQLCAKLPTAAADEWRCRALEDVRALAAQAGRGTVRAPFGLSASAGAAASKPRADTQGGAGHVGPGGAKPVGPGPATPAEREPGHARPVGLAAPAEPRADGGGRAADEDSASTERMPPWSSAARALAFAPSDVSACVAPLLRTVHALLAAACDETCGDGAARLMLQTARDAIDLYRALVPHALGGGLGQVPGIAMVVSNDCAYLAHCCATLGAQYGPRLPRGLRAQSSFAPLVLALSGTAADLEAAQINRQRAIVGECVSGAVNWIDDATVERGAGGELRTPRGHADAEGGVRRALHQLAHLSSVWLPSLAPAVAGRALCAVAERALADLSGAVLRAAAAMGCADRSKRESARGPAAGLCAYAAAIAALFAAALDGVAQLESGAARAAGERAAEPLRVSAERARADAVRAALELRAAHDDAHGGVSASDDELDDEAACREALRRDLNASAALALLAAAERATLVRALAGVC</sequence>
<dbReference type="GO" id="GO:0007094">
    <property type="term" value="P:mitotic spindle assembly checkpoint signaling"/>
    <property type="evidence" value="ECO:0007669"/>
    <property type="project" value="TreeGrafter"/>
</dbReference>
<evidence type="ECO:0000256" key="2">
    <source>
        <dbReference type="SAM" id="MobiDB-lite"/>
    </source>
</evidence>
<reference evidence="4" key="1">
    <citation type="submission" date="2021-05" db="EMBL/GenBank/DDBJ databases">
        <title>The genome of the haptophyte Pavlova lutheri (Diacronema luteri, Pavlovales) - a model for lipid biosynthesis in eukaryotic algae.</title>
        <authorList>
            <person name="Hulatt C.J."/>
            <person name="Posewitz M.C."/>
        </authorList>
    </citation>
    <scope>NUCLEOTIDE SEQUENCE</scope>
    <source>
        <strain evidence="4">NIVA-4/92</strain>
    </source>
</reference>
<feature type="coiled-coil region" evidence="1">
    <location>
        <begin position="28"/>
        <end position="105"/>
    </location>
</feature>
<name>A0A8J5XUX8_DIALT</name>
<accession>A0A8J5XUX8</accession>
<keyword evidence="5" id="KW-1185">Reference proteome</keyword>
<proteinExistence type="predicted"/>
<comment type="caution">
    <text evidence="4">The sequence shown here is derived from an EMBL/GenBank/DDBJ whole genome shotgun (WGS) entry which is preliminary data.</text>
</comment>
<dbReference type="InterPro" id="IPR048343">
    <property type="entry name" value="ZW10_C"/>
</dbReference>
<dbReference type="GO" id="GO:1990423">
    <property type="term" value="C:RZZ complex"/>
    <property type="evidence" value="ECO:0007669"/>
    <property type="project" value="TreeGrafter"/>
</dbReference>